<keyword evidence="2" id="KW-1133">Transmembrane helix</keyword>
<dbReference type="Proteomes" id="UP001597085">
    <property type="component" value="Unassembled WGS sequence"/>
</dbReference>
<sequence>MADVSRHPDSDTRREHRESGSGGGDRGQLLLVGALALAVLFVALALLLNTAIYTGNLATRDAGVDAAPAIEYAADSRTAGVDAIRSVNYRNDTTETDLNAAFRDTVDRWDDLATHHRAVAGDVAAVEVADTTNGTRIGQNSASRNFTNESGVANWTVASGSDLSGVRSMRFTVDESELADSPSDAFRMNVTSGGVTRSLHVYENGGDVAVRVDDDGTELSSRSFDPADGTLVIDVSNGSVEGTAYPELRTVIDAEDGTEIEYRYGDMAGGTYTMVIDDDAANDASLSTPGSGEPYATPAIYGATFDVTYRTSDLDYAAQIEVKPE</sequence>
<keyword evidence="2" id="KW-0812">Transmembrane</keyword>
<keyword evidence="4" id="KW-1185">Reference proteome</keyword>
<dbReference type="RefSeq" id="WP_256421352.1">
    <property type="nucleotide sequence ID" value="NZ_JANHDI010000007.1"/>
</dbReference>
<proteinExistence type="predicted"/>
<dbReference type="AlphaFoldDB" id="A0ABD6CI68"/>
<evidence type="ECO:0000256" key="1">
    <source>
        <dbReference type="SAM" id="MobiDB-lite"/>
    </source>
</evidence>
<protein>
    <recommendedName>
        <fullName evidence="5">Flagellin</fullName>
    </recommendedName>
</protein>
<evidence type="ECO:0000256" key="2">
    <source>
        <dbReference type="SAM" id="Phobius"/>
    </source>
</evidence>
<evidence type="ECO:0000313" key="3">
    <source>
        <dbReference type="EMBL" id="MFD1597839.1"/>
    </source>
</evidence>
<comment type="caution">
    <text evidence="3">The sequence shown here is derived from an EMBL/GenBank/DDBJ whole genome shotgun (WGS) entry which is preliminary data.</text>
</comment>
<feature type="transmembrane region" description="Helical" evidence="2">
    <location>
        <begin position="29"/>
        <end position="48"/>
    </location>
</feature>
<organism evidence="3 4">
    <name type="scientific">Halobellus rarus</name>
    <dbReference type="NCBI Taxonomy" id="1126237"/>
    <lineage>
        <taxon>Archaea</taxon>
        <taxon>Methanobacteriati</taxon>
        <taxon>Methanobacteriota</taxon>
        <taxon>Stenosarchaea group</taxon>
        <taxon>Halobacteria</taxon>
        <taxon>Halobacteriales</taxon>
        <taxon>Haloferacaceae</taxon>
        <taxon>Halobellus</taxon>
    </lineage>
</organism>
<dbReference type="Pfam" id="PF23922">
    <property type="entry name" value="DUF7261"/>
    <property type="match status" value="1"/>
</dbReference>
<feature type="compositionally biased region" description="Basic and acidic residues" evidence="1">
    <location>
        <begin position="1"/>
        <end position="19"/>
    </location>
</feature>
<keyword evidence="2" id="KW-0472">Membrane</keyword>
<name>A0ABD6CI68_9EURY</name>
<accession>A0ABD6CI68</accession>
<dbReference type="InterPro" id="IPR055685">
    <property type="entry name" value="DUF7261"/>
</dbReference>
<evidence type="ECO:0008006" key="5">
    <source>
        <dbReference type="Google" id="ProtNLM"/>
    </source>
</evidence>
<dbReference type="EMBL" id="JBHUDK010000002">
    <property type="protein sequence ID" value="MFD1597839.1"/>
    <property type="molecule type" value="Genomic_DNA"/>
</dbReference>
<feature type="region of interest" description="Disordered" evidence="1">
    <location>
        <begin position="1"/>
        <end position="24"/>
    </location>
</feature>
<reference evidence="3 4" key="1">
    <citation type="journal article" date="2019" name="Int. J. Syst. Evol. Microbiol.">
        <title>The Global Catalogue of Microorganisms (GCM) 10K type strain sequencing project: providing services to taxonomists for standard genome sequencing and annotation.</title>
        <authorList>
            <consortium name="The Broad Institute Genomics Platform"/>
            <consortium name="The Broad Institute Genome Sequencing Center for Infectious Disease"/>
            <person name="Wu L."/>
            <person name="Ma J."/>
        </authorList>
    </citation>
    <scope>NUCLEOTIDE SEQUENCE [LARGE SCALE GENOMIC DNA]</scope>
    <source>
        <strain evidence="3 4">CGMCC 1.12121</strain>
    </source>
</reference>
<evidence type="ECO:0000313" key="4">
    <source>
        <dbReference type="Proteomes" id="UP001597085"/>
    </source>
</evidence>
<gene>
    <name evidence="3" type="ORF">ACFSBX_02550</name>
</gene>